<feature type="compositionally biased region" description="Pro residues" evidence="1">
    <location>
        <begin position="184"/>
        <end position="196"/>
    </location>
</feature>
<reference evidence="3" key="1">
    <citation type="submission" date="2017-02" db="EMBL/GenBank/DDBJ databases">
        <authorList>
            <person name="Varghese N."/>
            <person name="Submissions S."/>
        </authorList>
    </citation>
    <scope>NUCLEOTIDE SEQUENCE [LARGE SCALE GENOMIC DNA]</scope>
    <source>
        <strain evidence="3">ATCC 700200</strain>
    </source>
</reference>
<feature type="region of interest" description="Disordered" evidence="1">
    <location>
        <begin position="175"/>
        <end position="197"/>
    </location>
</feature>
<dbReference type="OrthoDB" id="7889018at2"/>
<dbReference type="GO" id="GO:0006310">
    <property type="term" value="P:DNA recombination"/>
    <property type="evidence" value="ECO:0007669"/>
    <property type="project" value="InterPro"/>
</dbReference>
<gene>
    <name evidence="2" type="ORF">SAMN02745166_01053</name>
</gene>
<dbReference type="NCBIfam" id="TIGR01913">
    <property type="entry name" value="bet_lambda"/>
    <property type="match status" value="1"/>
</dbReference>
<dbReference type="EMBL" id="FUYE01000003">
    <property type="protein sequence ID" value="SKA84735.1"/>
    <property type="molecule type" value="Genomic_DNA"/>
</dbReference>
<dbReference type="AlphaFoldDB" id="A0A1T4X6Q8"/>
<dbReference type="InterPro" id="IPR018330">
    <property type="entry name" value="RecT_fam"/>
</dbReference>
<dbReference type="Pfam" id="PF03837">
    <property type="entry name" value="RecT"/>
    <property type="match status" value="1"/>
</dbReference>
<dbReference type="STRING" id="48467.SAMN02745166_01053"/>
<name>A0A1T4X6Q8_9BACT</name>
<dbReference type="Proteomes" id="UP000190774">
    <property type="component" value="Unassembled WGS sequence"/>
</dbReference>
<evidence type="ECO:0000313" key="2">
    <source>
        <dbReference type="EMBL" id="SKA84735.1"/>
    </source>
</evidence>
<proteinExistence type="predicted"/>
<keyword evidence="3" id="KW-1185">Reference proteome</keyword>
<organism evidence="2 3">
    <name type="scientific">Prosthecobacter debontii</name>
    <dbReference type="NCBI Taxonomy" id="48467"/>
    <lineage>
        <taxon>Bacteria</taxon>
        <taxon>Pseudomonadati</taxon>
        <taxon>Verrucomicrobiota</taxon>
        <taxon>Verrucomicrobiia</taxon>
        <taxon>Verrucomicrobiales</taxon>
        <taxon>Verrucomicrobiaceae</taxon>
        <taxon>Prosthecobacter</taxon>
    </lineage>
</organism>
<dbReference type="GO" id="GO:0003677">
    <property type="term" value="F:DNA binding"/>
    <property type="evidence" value="ECO:0007669"/>
    <property type="project" value="InterPro"/>
</dbReference>
<evidence type="ECO:0000256" key="1">
    <source>
        <dbReference type="SAM" id="MobiDB-lite"/>
    </source>
</evidence>
<dbReference type="RefSeq" id="WP_078812262.1">
    <property type="nucleotide sequence ID" value="NZ_FUYE01000003.1"/>
</dbReference>
<dbReference type="InterPro" id="IPR010183">
    <property type="entry name" value="Phage_lambda_Bet"/>
</dbReference>
<evidence type="ECO:0000313" key="3">
    <source>
        <dbReference type="Proteomes" id="UP000190774"/>
    </source>
</evidence>
<protein>
    <submittedName>
        <fullName evidence="2">Phage recombination protein Bet</fullName>
    </submittedName>
</protein>
<sequence>MSTAIITQDAIEYTEEQRRLITDVLCKGASPVEVEFFMQVAQRCKLDPFRRQIHAVKRWDSKAKRETLTFQVGIDGLRAIAARTGEYAGNDDPVFVTESNVWHPTKATVTVYRMVHGQRIPFTSSVFWDEYVQTTREGAVTSMWQQRPFGQLGKCAEAAALRKAFPEESGGLYTEEEFREDHLPQPPPQPASPKEPPVYAEVTIKEPEPKPAPTTMEAETVEDPETPKLYDLLDAIREATTPEALKEFIADAEAFTVEKHKAAAKRTIQNRAKALGLTWDTATTSFIKIAK</sequence>
<accession>A0A1T4X6Q8</accession>